<accession>A0ABU1H0K4</accession>
<evidence type="ECO:0008006" key="4">
    <source>
        <dbReference type="Google" id="ProtNLM"/>
    </source>
</evidence>
<evidence type="ECO:0000313" key="2">
    <source>
        <dbReference type="EMBL" id="MDR5897836.1"/>
    </source>
</evidence>
<comment type="caution">
    <text evidence="2">The sequence shown here is derived from an EMBL/GenBank/DDBJ whole genome shotgun (WGS) entry which is preliminary data.</text>
</comment>
<reference evidence="2 3" key="1">
    <citation type="submission" date="2023-04" db="EMBL/GenBank/DDBJ databases">
        <title>A long-awaited taxogenomic arrangement of the family Halomonadaceae.</title>
        <authorList>
            <person name="De La Haba R."/>
            <person name="Chuvochina M."/>
            <person name="Wittouck S."/>
            <person name="Arahal D.R."/>
            <person name="Sanchez-Porro C."/>
            <person name="Hugenholtz P."/>
            <person name="Ventosa A."/>
        </authorList>
    </citation>
    <scope>NUCLEOTIDE SEQUENCE [LARGE SCALE GENOMIC DNA]</scope>
    <source>
        <strain evidence="2 3">DSM 21020</strain>
    </source>
</reference>
<gene>
    <name evidence="2" type="ORF">QC823_02335</name>
</gene>
<keyword evidence="1" id="KW-0175">Coiled coil</keyword>
<dbReference type="RefSeq" id="WP_309654757.1">
    <property type="nucleotide sequence ID" value="NZ_JARWAN010000003.1"/>
</dbReference>
<name>A0ABU1H0K4_9GAMM</name>
<protein>
    <recommendedName>
        <fullName evidence="4">Tubulin-specific chaperone A</fullName>
    </recommendedName>
</protein>
<evidence type="ECO:0000256" key="1">
    <source>
        <dbReference type="SAM" id="Coils"/>
    </source>
</evidence>
<dbReference type="Proteomes" id="UP001254564">
    <property type="component" value="Unassembled WGS sequence"/>
</dbReference>
<evidence type="ECO:0000313" key="3">
    <source>
        <dbReference type="Proteomes" id="UP001254564"/>
    </source>
</evidence>
<proteinExistence type="predicted"/>
<organism evidence="2 3">
    <name type="scientific">Vreelandella vilamensis</name>
    <dbReference type="NCBI Taxonomy" id="531309"/>
    <lineage>
        <taxon>Bacteria</taxon>
        <taxon>Pseudomonadati</taxon>
        <taxon>Pseudomonadota</taxon>
        <taxon>Gammaproteobacteria</taxon>
        <taxon>Oceanospirillales</taxon>
        <taxon>Halomonadaceae</taxon>
        <taxon>Vreelandella</taxon>
    </lineage>
</organism>
<feature type="coiled-coil region" evidence="1">
    <location>
        <begin position="52"/>
        <end position="96"/>
    </location>
</feature>
<dbReference type="EMBL" id="JARWAN010000003">
    <property type="protein sequence ID" value="MDR5897836.1"/>
    <property type="molecule type" value="Genomic_DNA"/>
</dbReference>
<keyword evidence="3" id="KW-1185">Reference proteome</keyword>
<sequence length="155" mass="17138">MNDLHEHDVGLDASVKSHIESKATVDGTGSHSASVDDHGYRVLSLEEITPRVDDILEAAKTLASAAKKLEKNRVEEDEAEKAARALQKDANDAFEARLEKRVAPEMRRFEDVQKDVLKALKKLDKAVESADEETEKSQGAYKELLSIITPSNRAI</sequence>